<evidence type="ECO:0000256" key="4">
    <source>
        <dbReference type="ARBA" id="ARBA00023014"/>
    </source>
</evidence>
<keyword evidence="1" id="KW-0001">2Fe-2S</keyword>
<evidence type="ECO:0000313" key="8">
    <source>
        <dbReference type="EMBL" id="TPX75348.1"/>
    </source>
</evidence>
<feature type="transmembrane region" description="Helical" evidence="6">
    <location>
        <begin position="121"/>
        <end position="141"/>
    </location>
</feature>
<dbReference type="SMART" id="SM00704">
    <property type="entry name" value="ZnF_CDGSH"/>
    <property type="match status" value="2"/>
</dbReference>
<comment type="cofactor">
    <cofactor evidence="5">
        <name>[2Fe-2S] cluster</name>
        <dbReference type="ChEBI" id="CHEBI:190135"/>
    </cofactor>
</comment>
<reference evidence="8 9" key="1">
    <citation type="journal article" date="2019" name="Sci. Rep.">
        <title>Comparative genomics of chytrid fungi reveal insights into the obligate biotrophic and pathogenic lifestyle of Synchytrium endobioticum.</title>
        <authorList>
            <person name="van de Vossenberg B.T.L.H."/>
            <person name="Warris S."/>
            <person name="Nguyen H.D.T."/>
            <person name="van Gent-Pelzer M.P.E."/>
            <person name="Joly D.L."/>
            <person name="van de Geest H.C."/>
            <person name="Bonants P.J.M."/>
            <person name="Smith D.S."/>
            <person name="Levesque C.A."/>
            <person name="van der Lee T.A.J."/>
        </authorList>
    </citation>
    <scope>NUCLEOTIDE SEQUENCE [LARGE SCALE GENOMIC DNA]</scope>
    <source>
        <strain evidence="8 9">CBS 675.73</strain>
    </source>
</reference>
<dbReference type="GO" id="GO:0005739">
    <property type="term" value="C:mitochondrion"/>
    <property type="evidence" value="ECO:0007669"/>
    <property type="project" value="TreeGrafter"/>
</dbReference>
<name>A0A507FIY2_9FUNG</name>
<evidence type="ECO:0000256" key="3">
    <source>
        <dbReference type="ARBA" id="ARBA00023004"/>
    </source>
</evidence>
<dbReference type="InterPro" id="IPR052950">
    <property type="entry name" value="CISD"/>
</dbReference>
<dbReference type="GO" id="GO:0051537">
    <property type="term" value="F:2 iron, 2 sulfur cluster binding"/>
    <property type="evidence" value="ECO:0007669"/>
    <property type="project" value="UniProtKB-KW"/>
</dbReference>
<keyword evidence="9" id="KW-1185">Reference proteome</keyword>
<keyword evidence="6" id="KW-0472">Membrane</keyword>
<dbReference type="STRING" id="246404.A0A507FIY2"/>
<evidence type="ECO:0000313" key="9">
    <source>
        <dbReference type="Proteomes" id="UP000320333"/>
    </source>
</evidence>
<sequence length="143" mass="15387">MSAAPAAEPKFVQASPFGVDLVPGKDYFYCACGLSKNQPFCDGSHKGTGISPIKFKVDEAKKYWLCGCKQTGAAPFCDGTHNKEKGLKKYNEFLLKKNGELQAQLADAAKAKPSRAIVNEFSIVGLSLGVVVGAFIASKYFRN</sequence>
<organism evidence="8 9">
    <name type="scientific">Chytriomyces confervae</name>
    <dbReference type="NCBI Taxonomy" id="246404"/>
    <lineage>
        <taxon>Eukaryota</taxon>
        <taxon>Fungi</taxon>
        <taxon>Fungi incertae sedis</taxon>
        <taxon>Chytridiomycota</taxon>
        <taxon>Chytridiomycota incertae sedis</taxon>
        <taxon>Chytridiomycetes</taxon>
        <taxon>Chytridiales</taxon>
        <taxon>Chytriomycetaceae</taxon>
        <taxon>Chytriomyces</taxon>
    </lineage>
</organism>
<proteinExistence type="predicted"/>
<comment type="caution">
    <text evidence="8">The sequence shown here is derived from an EMBL/GenBank/DDBJ whole genome shotgun (WGS) entry which is preliminary data.</text>
</comment>
<dbReference type="PANTHER" id="PTHR46491">
    <property type="entry name" value="CDGSH IRON SULFUR DOMAIN PROTEIN HOMOLOG"/>
    <property type="match status" value="1"/>
</dbReference>
<evidence type="ECO:0000256" key="5">
    <source>
        <dbReference type="ARBA" id="ARBA00034078"/>
    </source>
</evidence>
<dbReference type="InterPro" id="IPR042216">
    <property type="entry name" value="MitoNEET_CISD"/>
</dbReference>
<evidence type="ECO:0000256" key="6">
    <source>
        <dbReference type="SAM" id="Phobius"/>
    </source>
</evidence>
<dbReference type="EMBL" id="QEAP01000084">
    <property type="protein sequence ID" value="TPX75348.1"/>
    <property type="molecule type" value="Genomic_DNA"/>
</dbReference>
<dbReference type="PANTHER" id="PTHR46491:SF3">
    <property type="entry name" value="CDGSH IRON-SULFUR DOMAIN-CONTAINING PROTEIN 3, MITOCHONDRIAL"/>
    <property type="match status" value="1"/>
</dbReference>
<dbReference type="AlphaFoldDB" id="A0A507FIY2"/>
<protein>
    <recommendedName>
        <fullName evidence="7">Iron-binding zinc finger CDGSH type domain-containing protein</fullName>
    </recommendedName>
</protein>
<evidence type="ECO:0000259" key="7">
    <source>
        <dbReference type="SMART" id="SM00704"/>
    </source>
</evidence>
<evidence type="ECO:0000256" key="2">
    <source>
        <dbReference type="ARBA" id="ARBA00022723"/>
    </source>
</evidence>
<keyword evidence="3" id="KW-0408">Iron</keyword>
<dbReference type="OrthoDB" id="15717at2759"/>
<keyword evidence="2" id="KW-0479">Metal-binding</keyword>
<feature type="domain" description="Iron-binding zinc finger CDGSH type" evidence="7">
    <location>
        <begin position="52"/>
        <end position="87"/>
    </location>
</feature>
<dbReference type="Gene3D" id="3.40.5.90">
    <property type="entry name" value="CDGSH iron-sulfur domain, mitoNEET-type"/>
    <property type="match status" value="2"/>
</dbReference>
<dbReference type="Pfam" id="PF09360">
    <property type="entry name" value="zf-CDGSH"/>
    <property type="match status" value="2"/>
</dbReference>
<dbReference type="GO" id="GO:0046872">
    <property type="term" value="F:metal ion binding"/>
    <property type="evidence" value="ECO:0007669"/>
    <property type="project" value="UniProtKB-KW"/>
</dbReference>
<keyword evidence="6" id="KW-1133">Transmembrane helix</keyword>
<accession>A0A507FIY2</accession>
<feature type="domain" description="Iron-binding zinc finger CDGSH type" evidence="7">
    <location>
        <begin position="14"/>
        <end position="51"/>
    </location>
</feature>
<gene>
    <name evidence="8" type="ORF">CcCBS67573_g03390</name>
</gene>
<keyword evidence="6" id="KW-0812">Transmembrane</keyword>
<dbReference type="InterPro" id="IPR018967">
    <property type="entry name" value="FeS-contain_CDGSH-typ"/>
</dbReference>
<dbReference type="Proteomes" id="UP000320333">
    <property type="component" value="Unassembled WGS sequence"/>
</dbReference>
<evidence type="ECO:0000256" key="1">
    <source>
        <dbReference type="ARBA" id="ARBA00022714"/>
    </source>
</evidence>
<keyword evidence="4" id="KW-0411">Iron-sulfur</keyword>